<evidence type="ECO:0000256" key="1">
    <source>
        <dbReference type="SAM" id="MobiDB-lite"/>
    </source>
</evidence>
<keyword evidence="3" id="KW-1185">Reference proteome</keyword>
<gene>
    <name evidence="2" type="ORF">L484_003455</name>
</gene>
<name>W9SFY3_9ROSA</name>
<evidence type="ECO:0000313" key="3">
    <source>
        <dbReference type="Proteomes" id="UP000030645"/>
    </source>
</evidence>
<organism evidence="2 3">
    <name type="scientific">Morus notabilis</name>
    <dbReference type="NCBI Taxonomy" id="981085"/>
    <lineage>
        <taxon>Eukaryota</taxon>
        <taxon>Viridiplantae</taxon>
        <taxon>Streptophyta</taxon>
        <taxon>Embryophyta</taxon>
        <taxon>Tracheophyta</taxon>
        <taxon>Spermatophyta</taxon>
        <taxon>Magnoliopsida</taxon>
        <taxon>eudicotyledons</taxon>
        <taxon>Gunneridae</taxon>
        <taxon>Pentapetalae</taxon>
        <taxon>rosids</taxon>
        <taxon>fabids</taxon>
        <taxon>Rosales</taxon>
        <taxon>Moraceae</taxon>
        <taxon>Moreae</taxon>
        <taxon>Morus</taxon>
    </lineage>
</organism>
<dbReference type="Proteomes" id="UP000030645">
    <property type="component" value="Unassembled WGS sequence"/>
</dbReference>
<accession>W9SFY3</accession>
<sequence length="83" mass="9841">MKKWVSEDNFGVFRRNLEFSDPEPKRLRSSSSSRVPTLVRWRKGRRRSRMRRGWLGAVRSRREMGGAIGEEWSSRAKKMKMGN</sequence>
<feature type="region of interest" description="Disordered" evidence="1">
    <location>
        <begin position="21"/>
        <end position="40"/>
    </location>
</feature>
<proteinExistence type="predicted"/>
<protein>
    <submittedName>
        <fullName evidence="2">Uncharacterized protein</fullName>
    </submittedName>
</protein>
<dbReference type="EMBL" id="KE345504">
    <property type="protein sequence ID" value="EXC04747.1"/>
    <property type="molecule type" value="Genomic_DNA"/>
</dbReference>
<reference evidence="3" key="1">
    <citation type="submission" date="2013-01" db="EMBL/GenBank/DDBJ databases">
        <title>Draft Genome Sequence of a Mulberry Tree, Morus notabilis C.K. Schneid.</title>
        <authorList>
            <person name="He N."/>
            <person name="Zhao S."/>
        </authorList>
    </citation>
    <scope>NUCLEOTIDE SEQUENCE</scope>
</reference>
<evidence type="ECO:0000313" key="2">
    <source>
        <dbReference type="EMBL" id="EXC04747.1"/>
    </source>
</evidence>
<dbReference type="AlphaFoldDB" id="W9SFY3"/>